<gene>
    <name evidence="1" type="ORF">C1645_809828</name>
</gene>
<accession>A0A397SGR5</accession>
<proteinExistence type="predicted"/>
<dbReference type="Proteomes" id="UP000265703">
    <property type="component" value="Unassembled WGS sequence"/>
</dbReference>
<protein>
    <submittedName>
        <fullName evidence="1">Uncharacterized protein</fullName>
    </submittedName>
</protein>
<evidence type="ECO:0000313" key="1">
    <source>
        <dbReference type="EMBL" id="RIA81971.1"/>
    </source>
</evidence>
<evidence type="ECO:0000313" key="2">
    <source>
        <dbReference type="Proteomes" id="UP000265703"/>
    </source>
</evidence>
<keyword evidence="2" id="KW-1185">Reference proteome</keyword>
<organism evidence="1 2">
    <name type="scientific">Glomus cerebriforme</name>
    <dbReference type="NCBI Taxonomy" id="658196"/>
    <lineage>
        <taxon>Eukaryota</taxon>
        <taxon>Fungi</taxon>
        <taxon>Fungi incertae sedis</taxon>
        <taxon>Mucoromycota</taxon>
        <taxon>Glomeromycotina</taxon>
        <taxon>Glomeromycetes</taxon>
        <taxon>Glomerales</taxon>
        <taxon>Glomeraceae</taxon>
        <taxon>Glomus</taxon>
    </lineage>
</organism>
<sequence length="133" mass="14789">MVVKGGFSRSIHNLHNLELIHFSQRTTILIFLIIKIFPAHHCQHGTRVMVAMLYLRTNAAPKMPVSVISFGNAQLNNLVVRFIQNTEGTKITDFITEAPPCNSLNIPNYILNIPANALFNDAGTLMGWIMGST</sequence>
<dbReference type="EMBL" id="QKYT01000721">
    <property type="protein sequence ID" value="RIA81971.1"/>
    <property type="molecule type" value="Genomic_DNA"/>
</dbReference>
<name>A0A397SGR5_9GLOM</name>
<reference evidence="1 2" key="1">
    <citation type="submission" date="2018-06" db="EMBL/GenBank/DDBJ databases">
        <title>Comparative genomics reveals the genomic features of Rhizophagus irregularis, R. cerebriforme, R. diaphanum and Gigaspora rosea, and their symbiotic lifestyle signature.</title>
        <authorList>
            <person name="Morin E."/>
            <person name="San Clemente H."/>
            <person name="Chen E.C.H."/>
            <person name="De La Providencia I."/>
            <person name="Hainaut M."/>
            <person name="Kuo A."/>
            <person name="Kohler A."/>
            <person name="Murat C."/>
            <person name="Tang N."/>
            <person name="Roy S."/>
            <person name="Loubradou J."/>
            <person name="Henrissat B."/>
            <person name="Grigoriev I.V."/>
            <person name="Corradi N."/>
            <person name="Roux C."/>
            <person name="Martin F.M."/>
        </authorList>
    </citation>
    <scope>NUCLEOTIDE SEQUENCE [LARGE SCALE GENOMIC DNA]</scope>
    <source>
        <strain evidence="1 2">DAOM 227022</strain>
    </source>
</reference>
<comment type="caution">
    <text evidence="1">The sequence shown here is derived from an EMBL/GenBank/DDBJ whole genome shotgun (WGS) entry which is preliminary data.</text>
</comment>
<dbReference type="AlphaFoldDB" id="A0A397SGR5"/>